<gene>
    <name evidence="5" type="ORF">ACJDU8_05320</name>
</gene>
<evidence type="ECO:0000259" key="4">
    <source>
        <dbReference type="Pfam" id="PF25989"/>
    </source>
</evidence>
<dbReference type="Gene3D" id="2.40.30.170">
    <property type="match status" value="1"/>
</dbReference>
<dbReference type="Proteomes" id="UP001623660">
    <property type="component" value="Unassembled WGS sequence"/>
</dbReference>
<feature type="domain" description="YbhG-like alpha-helical hairpin" evidence="2">
    <location>
        <begin position="99"/>
        <end position="228"/>
    </location>
</feature>
<feature type="domain" description="YknX-like C-terminal permuted SH3-like" evidence="4">
    <location>
        <begin position="346"/>
        <end position="415"/>
    </location>
</feature>
<dbReference type="Pfam" id="PF25881">
    <property type="entry name" value="HH_YBHG"/>
    <property type="match status" value="1"/>
</dbReference>
<evidence type="ECO:0000259" key="2">
    <source>
        <dbReference type="Pfam" id="PF25881"/>
    </source>
</evidence>
<dbReference type="Pfam" id="PF25954">
    <property type="entry name" value="Beta-barrel_RND_2"/>
    <property type="match status" value="1"/>
</dbReference>
<sequence length="417" mass="44431">MKVKMINKKWIPLIIIVVIVGVTVAIKLGKKSVAQVTKEIQNVKVQKITTQNISSEVLYASKLEGMQSVTVSSKNSGKVASVNVNVGDKVAAGQTLFTLDTSELNSQLKQQEAALEASNASLSLASESTSVQSVKSAEQQLSKDQITYNNALDTYNKDQKLYEAGAIAQQDLDTAKSTLDTASVTLKDDQDNLNLQKQQTGPKSVQVATAQVDQSKAAVDYVKTQINNSTVTSPISGVVSAKNVDLGSIASGTSGTVTVIDTSSLIAEITVPDKIIGELQVGQIVPVVVDALSDKAITGDIYNISPDVDSKNNSYIVKVKIDNSNGKLKPGMFAKVSITEQKKDNAVTVPNEALKVENGVKYIYTVKDKRIKRIAVETGIANDKITEITTESVKAGTEIITEGQSLLSDGDKVNVIN</sequence>
<evidence type="ECO:0000256" key="1">
    <source>
        <dbReference type="ARBA" id="ARBA00009477"/>
    </source>
</evidence>
<dbReference type="EMBL" id="JBJHZX010000006">
    <property type="protein sequence ID" value="MFL0194997.1"/>
    <property type="molecule type" value="Genomic_DNA"/>
</dbReference>
<dbReference type="InterPro" id="IPR006143">
    <property type="entry name" value="RND_pump_MFP"/>
</dbReference>
<dbReference type="InterPro" id="IPR058637">
    <property type="entry name" value="YknX-like_C"/>
</dbReference>
<protein>
    <submittedName>
        <fullName evidence="5">Efflux RND transporter periplasmic adaptor subunit</fullName>
    </submittedName>
</protein>
<keyword evidence="6" id="KW-1185">Reference proteome</keyword>
<name>A0ABW8SG28_9CLOT</name>
<dbReference type="Gene3D" id="1.10.287.470">
    <property type="entry name" value="Helix hairpin bin"/>
    <property type="match status" value="2"/>
</dbReference>
<feature type="domain" description="CusB-like beta-barrel" evidence="3">
    <location>
        <begin position="268"/>
        <end position="341"/>
    </location>
</feature>
<reference evidence="5 6" key="1">
    <citation type="submission" date="2024-11" db="EMBL/GenBank/DDBJ databases">
        <authorList>
            <person name="Heng Y.C."/>
            <person name="Lim A.C.H."/>
            <person name="Lee J.K.Y."/>
            <person name="Kittelmann S."/>
        </authorList>
    </citation>
    <scope>NUCLEOTIDE SEQUENCE [LARGE SCALE GENOMIC DNA]</scope>
    <source>
        <strain evidence="5 6">WILCCON 0269</strain>
    </source>
</reference>
<comment type="similarity">
    <text evidence="1">Belongs to the membrane fusion protein (MFP) (TC 8.A.1) family.</text>
</comment>
<dbReference type="InterPro" id="IPR059052">
    <property type="entry name" value="HH_YbhG-like"/>
</dbReference>
<evidence type="ECO:0000259" key="3">
    <source>
        <dbReference type="Pfam" id="PF25954"/>
    </source>
</evidence>
<accession>A0ABW8SG28</accession>
<dbReference type="Gene3D" id="2.40.50.100">
    <property type="match status" value="1"/>
</dbReference>
<organism evidence="5 6">
    <name type="scientific">Candidatus Clostridium eludens</name>
    <dbReference type="NCBI Taxonomy" id="3381663"/>
    <lineage>
        <taxon>Bacteria</taxon>
        <taxon>Bacillati</taxon>
        <taxon>Bacillota</taxon>
        <taxon>Clostridia</taxon>
        <taxon>Eubacteriales</taxon>
        <taxon>Clostridiaceae</taxon>
        <taxon>Clostridium</taxon>
    </lineage>
</organism>
<dbReference type="NCBIfam" id="TIGR01730">
    <property type="entry name" value="RND_mfp"/>
    <property type="match status" value="1"/>
</dbReference>
<dbReference type="SUPFAM" id="SSF111369">
    <property type="entry name" value="HlyD-like secretion proteins"/>
    <property type="match status" value="1"/>
</dbReference>
<dbReference type="PANTHER" id="PTHR30469">
    <property type="entry name" value="MULTIDRUG RESISTANCE PROTEIN MDTA"/>
    <property type="match status" value="1"/>
</dbReference>
<dbReference type="Gene3D" id="2.40.420.20">
    <property type="match status" value="1"/>
</dbReference>
<dbReference type="RefSeq" id="WP_406791121.1">
    <property type="nucleotide sequence ID" value="NZ_JBJHZX010000006.1"/>
</dbReference>
<dbReference type="InterPro" id="IPR058792">
    <property type="entry name" value="Beta-barrel_RND_2"/>
</dbReference>
<proteinExistence type="inferred from homology"/>
<evidence type="ECO:0000313" key="6">
    <source>
        <dbReference type="Proteomes" id="UP001623660"/>
    </source>
</evidence>
<evidence type="ECO:0000313" key="5">
    <source>
        <dbReference type="EMBL" id="MFL0194997.1"/>
    </source>
</evidence>
<dbReference type="Pfam" id="PF25989">
    <property type="entry name" value="YknX_C"/>
    <property type="match status" value="1"/>
</dbReference>
<comment type="caution">
    <text evidence="5">The sequence shown here is derived from an EMBL/GenBank/DDBJ whole genome shotgun (WGS) entry which is preliminary data.</text>
</comment>